<proteinExistence type="predicted"/>
<evidence type="ECO:0000313" key="1">
    <source>
        <dbReference type="EMBL" id="KAJ4923496.1"/>
    </source>
</evidence>
<organism evidence="1 2">
    <name type="scientific">Pogonophryne albipinna</name>
    <dbReference type="NCBI Taxonomy" id="1090488"/>
    <lineage>
        <taxon>Eukaryota</taxon>
        <taxon>Metazoa</taxon>
        <taxon>Chordata</taxon>
        <taxon>Craniata</taxon>
        <taxon>Vertebrata</taxon>
        <taxon>Euteleostomi</taxon>
        <taxon>Actinopterygii</taxon>
        <taxon>Neopterygii</taxon>
        <taxon>Teleostei</taxon>
        <taxon>Neoteleostei</taxon>
        <taxon>Acanthomorphata</taxon>
        <taxon>Eupercaria</taxon>
        <taxon>Perciformes</taxon>
        <taxon>Notothenioidei</taxon>
        <taxon>Pogonophryne</taxon>
    </lineage>
</organism>
<dbReference type="Gene3D" id="6.10.140.1330">
    <property type="match status" value="1"/>
</dbReference>
<feature type="non-terminal residue" evidence="1">
    <location>
        <position position="1"/>
    </location>
</feature>
<evidence type="ECO:0000313" key="2">
    <source>
        <dbReference type="Proteomes" id="UP001219934"/>
    </source>
</evidence>
<protein>
    <submittedName>
        <fullName evidence="1">Uncharacterized protein</fullName>
    </submittedName>
</protein>
<sequence>NKTHGSGHKVERLLRSILSPQGWLQKVVAVLGLLSELRLDLDLHSLLFGESVLNDAVAIVLT</sequence>
<name>A0AAD6AF27_9TELE</name>
<gene>
    <name evidence="1" type="ORF">JOQ06_014184</name>
</gene>
<reference evidence="1" key="1">
    <citation type="submission" date="2022-11" db="EMBL/GenBank/DDBJ databases">
        <title>Chromosome-level genome of Pogonophryne albipinna.</title>
        <authorList>
            <person name="Jo E."/>
        </authorList>
    </citation>
    <scope>NUCLEOTIDE SEQUENCE</scope>
    <source>
        <strain evidence="1">SGF0006</strain>
        <tissue evidence="1">Muscle</tissue>
    </source>
</reference>
<keyword evidence="2" id="KW-1185">Reference proteome</keyword>
<feature type="non-terminal residue" evidence="1">
    <location>
        <position position="62"/>
    </location>
</feature>
<dbReference type="Proteomes" id="UP001219934">
    <property type="component" value="Unassembled WGS sequence"/>
</dbReference>
<comment type="caution">
    <text evidence="1">The sequence shown here is derived from an EMBL/GenBank/DDBJ whole genome shotgun (WGS) entry which is preliminary data.</text>
</comment>
<dbReference type="EMBL" id="JAPTMU010000030">
    <property type="protein sequence ID" value="KAJ4923496.1"/>
    <property type="molecule type" value="Genomic_DNA"/>
</dbReference>
<dbReference type="AlphaFoldDB" id="A0AAD6AF27"/>
<accession>A0AAD6AF27</accession>